<sequence length="251" mass="27681">MRLILPFFIIFVLTATLPTYAAADSDGNQQLSKDDAIKALQGIQGEVVSVDPAEMPGLFRVAMRMQGKVIPLYLDASGAYLFTGNVIRIEDRKNLTEAYYQKLNPVDISTIPLEDALILGNPEASQRTIVFTDPHCPYCTKLHKVLHDAIKTNPDLVFYIKLIPFKQSSQKITQTILCNKSMEQLEMAFSGQALPEPTCETDTIAKNLALAQALNIRGTPALVLPNGQLSSGYSPLEDLLKMIEENRVAAK</sequence>
<keyword evidence="3 7" id="KW-0732">Signal</keyword>
<feature type="chain" id="PRO_5039911031" evidence="7">
    <location>
        <begin position="22"/>
        <end position="251"/>
    </location>
</feature>
<evidence type="ECO:0000313" key="10">
    <source>
        <dbReference type="EMBL" id="SEA08071.1"/>
    </source>
</evidence>
<name>A0A1H3YAP2_9BACT</name>
<dbReference type="InterPro" id="IPR033954">
    <property type="entry name" value="DiS-bond_Isoase_DsbC/G"/>
</dbReference>
<evidence type="ECO:0000313" key="11">
    <source>
        <dbReference type="Proteomes" id="UP000199409"/>
    </source>
</evidence>
<dbReference type="InterPro" id="IPR009094">
    <property type="entry name" value="DiS-bond_isomerase_DsbC/G_N_sf"/>
</dbReference>
<dbReference type="PANTHER" id="PTHR35272:SF3">
    <property type="entry name" value="THIOL:DISULFIDE INTERCHANGE PROTEIN DSBC"/>
    <property type="match status" value="1"/>
</dbReference>
<keyword evidence="11" id="KW-1185">Reference proteome</keyword>
<dbReference type="GO" id="GO:0042597">
    <property type="term" value="C:periplasmic space"/>
    <property type="evidence" value="ECO:0007669"/>
    <property type="project" value="UniProtKB-SubCell"/>
</dbReference>
<dbReference type="InterPro" id="IPR036249">
    <property type="entry name" value="Thioredoxin-like_sf"/>
</dbReference>
<evidence type="ECO:0000259" key="8">
    <source>
        <dbReference type="Pfam" id="PF10411"/>
    </source>
</evidence>
<evidence type="ECO:0000256" key="1">
    <source>
        <dbReference type="ARBA" id="ARBA00004418"/>
    </source>
</evidence>
<comment type="subcellular location">
    <subcellularLocation>
        <location evidence="1">Periplasm</location>
    </subcellularLocation>
</comment>
<organism evidence="10 11">
    <name type="scientific">Desulfuromusa kysingii</name>
    <dbReference type="NCBI Taxonomy" id="37625"/>
    <lineage>
        <taxon>Bacteria</taxon>
        <taxon>Pseudomonadati</taxon>
        <taxon>Thermodesulfobacteriota</taxon>
        <taxon>Desulfuromonadia</taxon>
        <taxon>Desulfuromonadales</taxon>
        <taxon>Geopsychrobacteraceae</taxon>
        <taxon>Desulfuromusa</taxon>
    </lineage>
</organism>
<keyword evidence="4" id="KW-0574">Periplasm</keyword>
<evidence type="ECO:0000256" key="3">
    <source>
        <dbReference type="ARBA" id="ARBA00022729"/>
    </source>
</evidence>
<dbReference type="Proteomes" id="UP000199409">
    <property type="component" value="Unassembled WGS sequence"/>
</dbReference>
<dbReference type="CDD" id="cd03020">
    <property type="entry name" value="DsbA_DsbC_DsbG"/>
    <property type="match status" value="1"/>
</dbReference>
<dbReference type="RefSeq" id="WP_175498280.1">
    <property type="nucleotide sequence ID" value="NZ_FNQN01000003.1"/>
</dbReference>
<comment type="similarity">
    <text evidence="2">Belongs to the thioredoxin family. DsbC subfamily.</text>
</comment>
<proteinExistence type="inferred from homology"/>
<dbReference type="AlphaFoldDB" id="A0A1H3YAP2"/>
<dbReference type="EMBL" id="FNQN01000003">
    <property type="protein sequence ID" value="SEA08071.1"/>
    <property type="molecule type" value="Genomic_DNA"/>
</dbReference>
<keyword evidence="5" id="KW-1015">Disulfide bond</keyword>
<dbReference type="Gene3D" id="3.40.30.10">
    <property type="entry name" value="Glutaredoxin"/>
    <property type="match status" value="1"/>
</dbReference>
<dbReference type="InterPro" id="IPR051470">
    <property type="entry name" value="Thiol:disulfide_interchange"/>
</dbReference>
<feature type="domain" description="Disulphide bond isomerase DsbC/G N-terminal" evidence="8">
    <location>
        <begin position="35"/>
        <end position="97"/>
    </location>
</feature>
<evidence type="ECO:0000256" key="7">
    <source>
        <dbReference type="SAM" id="SignalP"/>
    </source>
</evidence>
<protein>
    <submittedName>
        <fullName evidence="10">Thiol:disulfide interchange protein DsbC</fullName>
    </submittedName>
</protein>
<feature type="signal peptide" evidence="7">
    <location>
        <begin position="1"/>
        <end position="21"/>
    </location>
</feature>
<evidence type="ECO:0000256" key="6">
    <source>
        <dbReference type="ARBA" id="ARBA00023284"/>
    </source>
</evidence>
<evidence type="ECO:0000256" key="2">
    <source>
        <dbReference type="ARBA" id="ARBA00009813"/>
    </source>
</evidence>
<dbReference type="InterPro" id="IPR018950">
    <property type="entry name" value="DiS-bond_isomerase_DsbC/G_N"/>
</dbReference>
<dbReference type="SUPFAM" id="SSF54423">
    <property type="entry name" value="DsbC/DsbG N-terminal domain-like"/>
    <property type="match status" value="1"/>
</dbReference>
<gene>
    <name evidence="10" type="ORF">SAMN05660420_01142</name>
</gene>
<reference evidence="10 11" key="1">
    <citation type="submission" date="2016-10" db="EMBL/GenBank/DDBJ databases">
        <authorList>
            <person name="de Groot N.N."/>
        </authorList>
    </citation>
    <scope>NUCLEOTIDE SEQUENCE [LARGE SCALE GENOMIC DNA]</scope>
    <source>
        <strain evidence="10 11">DSM 7343</strain>
    </source>
</reference>
<dbReference type="PANTHER" id="PTHR35272">
    <property type="entry name" value="THIOL:DISULFIDE INTERCHANGE PROTEIN DSBC-RELATED"/>
    <property type="match status" value="1"/>
</dbReference>
<dbReference type="SUPFAM" id="SSF52833">
    <property type="entry name" value="Thioredoxin-like"/>
    <property type="match status" value="1"/>
</dbReference>
<dbReference type="Pfam" id="PF13098">
    <property type="entry name" value="Thioredoxin_2"/>
    <property type="match status" value="1"/>
</dbReference>
<dbReference type="STRING" id="37625.SAMN05660420_01142"/>
<evidence type="ECO:0000256" key="5">
    <source>
        <dbReference type="ARBA" id="ARBA00023157"/>
    </source>
</evidence>
<keyword evidence="6" id="KW-0676">Redox-active center</keyword>
<evidence type="ECO:0000259" key="9">
    <source>
        <dbReference type="Pfam" id="PF13098"/>
    </source>
</evidence>
<dbReference type="Gene3D" id="3.10.450.70">
    <property type="entry name" value="Disulphide bond isomerase, DsbC/G, N-terminal"/>
    <property type="match status" value="1"/>
</dbReference>
<dbReference type="Pfam" id="PF10411">
    <property type="entry name" value="DsbC_N"/>
    <property type="match status" value="1"/>
</dbReference>
<feature type="domain" description="Thioredoxin-like fold" evidence="9">
    <location>
        <begin position="129"/>
        <end position="242"/>
    </location>
</feature>
<dbReference type="InterPro" id="IPR012336">
    <property type="entry name" value="Thioredoxin-like_fold"/>
</dbReference>
<evidence type="ECO:0000256" key="4">
    <source>
        <dbReference type="ARBA" id="ARBA00022764"/>
    </source>
</evidence>
<accession>A0A1H3YAP2</accession>